<keyword evidence="2" id="KW-1185">Reference proteome</keyword>
<dbReference type="RefSeq" id="XP_035339345.1">
    <property type="nucleotide sequence ID" value="XM_035483452.1"/>
</dbReference>
<organism evidence="1 2">
    <name type="scientific">Talaromyces rugulosus</name>
    <name type="common">Penicillium rugulosum</name>
    <dbReference type="NCBI Taxonomy" id="121627"/>
    <lineage>
        <taxon>Eukaryota</taxon>
        <taxon>Fungi</taxon>
        <taxon>Dikarya</taxon>
        <taxon>Ascomycota</taxon>
        <taxon>Pezizomycotina</taxon>
        <taxon>Eurotiomycetes</taxon>
        <taxon>Eurotiomycetidae</taxon>
        <taxon>Eurotiales</taxon>
        <taxon>Trichocomaceae</taxon>
        <taxon>Talaromyces</taxon>
        <taxon>Talaromyces sect. Islandici</taxon>
    </lineage>
</organism>
<dbReference type="Proteomes" id="UP000509510">
    <property type="component" value="Chromosome I"/>
</dbReference>
<evidence type="ECO:0000313" key="1">
    <source>
        <dbReference type="EMBL" id="QKX53166.1"/>
    </source>
</evidence>
<dbReference type="KEGG" id="trg:TRUGW13939_00242"/>
<dbReference type="OrthoDB" id="2156052at2759"/>
<proteinExistence type="predicted"/>
<dbReference type="AlphaFoldDB" id="A0A7H8QGW6"/>
<accession>A0A7H8QGW6</accession>
<gene>
    <name evidence="1" type="ORF">TRUGW13939_00242</name>
</gene>
<dbReference type="GeneID" id="55987757"/>
<reference evidence="2" key="1">
    <citation type="submission" date="2020-06" db="EMBL/GenBank/DDBJ databases">
        <title>A chromosome-scale genome assembly of Talaromyces rugulosus W13939.</title>
        <authorList>
            <person name="Wang B."/>
            <person name="Guo L."/>
            <person name="Ye K."/>
            <person name="Wang L."/>
        </authorList>
    </citation>
    <scope>NUCLEOTIDE SEQUENCE [LARGE SCALE GENOMIC DNA]</scope>
    <source>
        <strain evidence="2">W13939</strain>
    </source>
</reference>
<name>A0A7H8QGW6_TALRU</name>
<evidence type="ECO:0000313" key="2">
    <source>
        <dbReference type="Proteomes" id="UP000509510"/>
    </source>
</evidence>
<dbReference type="EMBL" id="CP055898">
    <property type="protein sequence ID" value="QKX53166.1"/>
    <property type="molecule type" value="Genomic_DNA"/>
</dbReference>
<sequence length="601" mass="68553">MATMLHRQIHNNLLKSEDYQSVDDLSRFVRLRNAHVAHRNTYADYQDRSRRTNLAELLHICHRLSRLLSIASSSLPDSPKSPDKDEPQVIPYPQHIRNWDDLPTLQETVWNFLGERSTFSNAHVFPSDFQCSLVEHSIHPICSSKDVYNFRHQTVHRFLHLIWSQLLCDETIITSCLREAYDCLADPCGIATSTLEFELQADSADCCVYLLADRHEFPIFFVQYISTQDLPTAQIRQQPTNLHFEKDVLNSGGTQTAFIAAVARAYAQMLSTGNRSCLLDNGESLVFLQADETRPDTLNVLKYIPADELGEDAEGDSDKTVVAQYLTFALLSLQATAPSQKWYDAAAKLPTCLLDSKGVRSQPDSTGYPHRSQDLGNIYAPIFVSAKTDRPFCTSKCLLSLSRDEEIDQKCPNARDHGDQYHEIEPAVLLNILYNQLARSDQPYAFRPIHLHGKHHHYLKGTIPGYGYTFLVKAVEQGHVEALENEFHFYERIPASQGFEIPICLGMIDLKACIGRSHTYYGKKCEKMLLLSCSGVSAAIVVDKGSIDHLTEDRKVLEMELKEIHELVEMGMRNLDLSWCNLVWNQQEERLVWINFLFWQE</sequence>
<protein>
    <submittedName>
        <fullName evidence="1">Uncharacterized protein</fullName>
    </submittedName>
</protein>